<dbReference type="RefSeq" id="WP_268247926.1">
    <property type="nucleotide sequence ID" value="NZ_BNAC01000004.1"/>
</dbReference>
<dbReference type="EMBL" id="FOMD01000002">
    <property type="protein sequence ID" value="SFD02849.1"/>
    <property type="molecule type" value="Genomic_DNA"/>
</dbReference>
<dbReference type="PROSITE" id="PS50887">
    <property type="entry name" value="GGDEF"/>
    <property type="match status" value="1"/>
</dbReference>
<feature type="compositionally biased region" description="Acidic residues" evidence="1">
    <location>
        <begin position="584"/>
        <end position="595"/>
    </location>
</feature>
<evidence type="ECO:0000313" key="4">
    <source>
        <dbReference type="Proteomes" id="UP000199022"/>
    </source>
</evidence>
<dbReference type="GO" id="GO:0043709">
    <property type="term" value="P:cell adhesion involved in single-species biofilm formation"/>
    <property type="evidence" value="ECO:0007669"/>
    <property type="project" value="TreeGrafter"/>
</dbReference>
<keyword evidence="4" id="KW-1185">Reference proteome</keyword>
<protein>
    <submittedName>
        <fullName evidence="3">Diguanylate cyclase (GGDEF) domain-containing protein</fullName>
    </submittedName>
</protein>
<evidence type="ECO:0000313" key="3">
    <source>
        <dbReference type="EMBL" id="SFD02849.1"/>
    </source>
</evidence>
<dbReference type="GO" id="GO:0005886">
    <property type="term" value="C:plasma membrane"/>
    <property type="evidence" value="ECO:0007669"/>
    <property type="project" value="TreeGrafter"/>
</dbReference>
<dbReference type="InterPro" id="IPR000160">
    <property type="entry name" value="GGDEF_dom"/>
</dbReference>
<gene>
    <name evidence="3" type="ORF">SAMN05661030_2342</name>
</gene>
<dbReference type="InterPro" id="IPR050469">
    <property type="entry name" value="Diguanylate_Cyclase"/>
</dbReference>
<evidence type="ECO:0000256" key="1">
    <source>
        <dbReference type="SAM" id="MobiDB-lite"/>
    </source>
</evidence>
<feature type="domain" description="GGDEF" evidence="2">
    <location>
        <begin position="412"/>
        <end position="546"/>
    </location>
</feature>
<name>A0A1I1NZ31_9ACTN</name>
<dbReference type="SMART" id="SM00267">
    <property type="entry name" value="GGDEF"/>
    <property type="match status" value="1"/>
</dbReference>
<proteinExistence type="predicted"/>
<dbReference type="GO" id="GO:1902201">
    <property type="term" value="P:negative regulation of bacterial-type flagellum-dependent cell motility"/>
    <property type="evidence" value="ECO:0007669"/>
    <property type="project" value="TreeGrafter"/>
</dbReference>
<accession>A0A1I1NZ31</accession>
<dbReference type="Proteomes" id="UP000199022">
    <property type="component" value="Unassembled WGS sequence"/>
</dbReference>
<dbReference type="Gene3D" id="3.30.70.270">
    <property type="match status" value="1"/>
</dbReference>
<reference evidence="4" key="1">
    <citation type="submission" date="2016-10" db="EMBL/GenBank/DDBJ databases">
        <authorList>
            <person name="Varghese N."/>
            <person name="Submissions S."/>
        </authorList>
    </citation>
    <scope>NUCLEOTIDE SEQUENCE [LARGE SCALE GENOMIC DNA]</scope>
    <source>
        <strain evidence="4">DSM 45962</strain>
    </source>
</reference>
<feature type="compositionally biased region" description="Basic and acidic residues" evidence="1">
    <location>
        <begin position="536"/>
        <end position="549"/>
    </location>
</feature>
<feature type="region of interest" description="Disordered" evidence="1">
    <location>
        <begin position="536"/>
        <end position="595"/>
    </location>
</feature>
<dbReference type="CDD" id="cd01949">
    <property type="entry name" value="GGDEF"/>
    <property type="match status" value="1"/>
</dbReference>
<dbReference type="NCBIfam" id="TIGR00254">
    <property type="entry name" value="GGDEF"/>
    <property type="match status" value="1"/>
</dbReference>
<dbReference type="GO" id="GO:0052621">
    <property type="term" value="F:diguanylate cyclase activity"/>
    <property type="evidence" value="ECO:0007669"/>
    <property type="project" value="TreeGrafter"/>
</dbReference>
<organism evidence="3 4">
    <name type="scientific">Klenkia taihuensis</name>
    <dbReference type="NCBI Taxonomy" id="1225127"/>
    <lineage>
        <taxon>Bacteria</taxon>
        <taxon>Bacillati</taxon>
        <taxon>Actinomycetota</taxon>
        <taxon>Actinomycetes</taxon>
        <taxon>Geodermatophilales</taxon>
        <taxon>Geodermatophilaceae</taxon>
        <taxon>Klenkia</taxon>
    </lineage>
</organism>
<dbReference type="PANTHER" id="PTHR45138">
    <property type="entry name" value="REGULATORY COMPONENTS OF SENSORY TRANSDUCTION SYSTEM"/>
    <property type="match status" value="1"/>
</dbReference>
<dbReference type="InterPro" id="IPR029787">
    <property type="entry name" value="Nucleotide_cyclase"/>
</dbReference>
<dbReference type="PANTHER" id="PTHR45138:SF9">
    <property type="entry name" value="DIGUANYLATE CYCLASE DGCM-RELATED"/>
    <property type="match status" value="1"/>
</dbReference>
<sequence>MSTGAADTSVVDEATLSGLRWDLLAVSDGDDPRAFTDLLADHEAELTAASSAPRWQAWSHAFAARRLLAEHDAEAAGAQVVAARAAAEDCPAGAERALVLAYLAHLEVAGDRFEAALHLAVDASLLTDQVPADEPSRALHQAHLWLSLALTRLDLEELAVAQALRGHRVAAELDDDAARWQLLALCAQQHAELAQTVHRRGDEVRAARLAAVALRCSFTATDLPHEPADAESDLLSVVHGWALTLAGDLEDTLPALRRVRDRVAAEGGPWLRGYADLALARLLCRLAGPPDALGPQAEEAADLLADAATAFAATGDRRRYRQALLELGRTTAALGRAAEALHWLEAYRGETVRMHQRSRELWADLFVRRSRLREAERQTALMRRHALEDPLTGLGNRRSAERRLAELDPTAAPLALAVVDVDRFKLVNDTHSHLHGDAVLRRLADLLRLHCRTGDEVYRWAGDEFLVVLPGAGEAQAVVAMERLRRAVVQCAWAELDVRDEVTVSIGIATSHPETPRTWRQLFDDADLHLFAAKRSGRDRVRTGPRDGDDAAPPPPGPHTSVDALVDELLGARTPRSPGWAFEPDPDAPDPEPAP</sequence>
<dbReference type="STRING" id="1225127.SAMN05661030_2342"/>
<dbReference type="InterPro" id="IPR043128">
    <property type="entry name" value="Rev_trsase/Diguanyl_cyclase"/>
</dbReference>
<dbReference type="Pfam" id="PF00990">
    <property type="entry name" value="GGDEF"/>
    <property type="match status" value="1"/>
</dbReference>
<evidence type="ECO:0000259" key="2">
    <source>
        <dbReference type="PROSITE" id="PS50887"/>
    </source>
</evidence>
<dbReference type="SUPFAM" id="SSF55073">
    <property type="entry name" value="Nucleotide cyclase"/>
    <property type="match status" value="1"/>
</dbReference>
<dbReference type="AlphaFoldDB" id="A0A1I1NZ31"/>